<proteinExistence type="predicted"/>
<evidence type="ECO:0000313" key="2">
    <source>
        <dbReference type="EMBL" id="KAK9803042.1"/>
    </source>
</evidence>
<evidence type="ECO:0000313" key="3">
    <source>
        <dbReference type="Proteomes" id="UP001465755"/>
    </source>
</evidence>
<name>A0AAW1P0Z9_9CHLO</name>
<organism evidence="2 3">
    <name type="scientific">Symbiochloris irregularis</name>
    <dbReference type="NCBI Taxonomy" id="706552"/>
    <lineage>
        <taxon>Eukaryota</taxon>
        <taxon>Viridiplantae</taxon>
        <taxon>Chlorophyta</taxon>
        <taxon>core chlorophytes</taxon>
        <taxon>Trebouxiophyceae</taxon>
        <taxon>Trebouxiales</taxon>
        <taxon>Trebouxiaceae</taxon>
        <taxon>Symbiochloris</taxon>
    </lineage>
</organism>
<dbReference type="Gene3D" id="1.10.150.750">
    <property type="match status" value="1"/>
</dbReference>
<dbReference type="GO" id="GO:0016787">
    <property type="term" value="F:hydrolase activity"/>
    <property type="evidence" value="ECO:0007669"/>
    <property type="project" value="UniProtKB-KW"/>
</dbReference>
<dbReference type="Pfam" id="PF00702">
    <property type="entry name" value="Hydrolase"/>
    <property type="match status" value="1"/>
</dbReference>
<comment type="caution">
    <text evidence="2">The sequence shown here is derived from an EMBL/GenBank/DDBJ whole genome shotgun (WGS) entry which is preliminary data.</text>
</comment>
<dbReference type="PANTHER" id="PTHR43316:SF9">
    <property type="entry name" value="ACID DEHALOGENASE, PUTATIVE (AFU_ORTHOLOGUE AFUA_6G14460)-RELATED"/>
    <property type="match status" value="1"/>
</dbReference>
<dbReference type="InterPro" id="IPR036412">
    <property type="entry name" value="HAD-like_sf"/>
</dbReference>
<dbReference type="InterPro" id="IPR006439">
    <property type="entry name" value="HAD-SF_hydro_IA"/>
</dbReference>
<dbReference type="SFLD" id="SFLDS00003">
    <property type="entry name" value="Haloacid_Dehalogenase"/>
    <property type="match status" value="1"/>
</dbReference>
<keyword evidence="1" id="KW-0378">Hydrolase</keyword>
<dbReference type="InterPro" id="IPR051540">
    <property type="entry name" value="S-2-haloacid_dehalogenase"/>
</dbReference>
<dbReference type="PANTHER" id="PTHR43316">
    <property type="entry name" value="HYDROLASE, HALOACID DELAHOGENASE-RELATED"/>
    <property type="match status" value="1"/>
</dbReference>
<dbReference type="NCBIfam" id="TIGR01493">
    <property type="entry name" value="HAD-SF-IA-v2"/>
    <property type="match status" value="1"/>
</dbReference>
<dbReference type="AlphaFoldDB" id="A0AAW1P0Z9"/>
<dbReference type="InterPro" id="IPR023214">
    <property type="entry name" value="HAD_sf"/>
</dbReference>
<dbReference type="EMBL" id="JALJOQ010000063">
    <property type="protein sequence ID" value="KAK9803042.1"/>
    <property type="molecule type" value="Genomic_DNA"/>
</dbReference>
<dbReference type="Gene3D" id="3.40.50.1000">
    <property type="entry name" value="HAD superfamily/HAD-like"/>
    <property type="match status" value="1"/>
</dbReference>
<reference evidence="2 3" key="1">
    <citation type="journal article" date="2024" name="Nat. Commun.">
        <title>Phylogenomics reveals the evolutionary origins of lichenization in chlorophyte algae.</title>
        <authorList>
            <person name="Puginier C."/>
            <person name="Libourel C."/>
            <person name="Otte J."/>
            <person name="Skaloud P."/>
            <person name="Haon M."/>
            <person name="Grisel S."/>
            <person name="Petersen M."/>
            <person name="Berrin J.G."/>
            <person name="Delaux P.M."/>
            <person name="Dal Grande F."/>
            <person name="Keller J."/>
        </authorList>
    </citation>
    <scope>NUCLEOTIDE SEQUENCE [LARGE SCALE GENOMIC DNA]</scope>
    <source>
        <strain evidence="2 3">SAG 2036</strain>
    </source>
</reference>
<sequence length="244" mass="27179">MPQRDLASFRAMTFDIIGTLIDYETGVLDFFRPRLEAEGISPSDDEVLEAYAREEKTQQELHPDKNTMDIFMLAWPGICKDLGLRPSAAPAEEYIASAKAWEPFPDSIEALDYLKQHYTLAAITTGSQTAADSFQQKLQRPFVHLFTADLLGYAKPDKRAFHGALDRLAKEGIAKEDILHVAQSQYHDIPPAKEIGLPVVWIERRHGRKSLGGTPIPDGGIVQPDHHATSMADFVAQIKKAKAQ</sequence>
<dbReference type="NCBIfam" id="TIGR01549">
    <property type="entry name" value="HAD-SF-IA-v1"/>
    <property type="match status" value="1"/>
</dbReference>
<keyword evidence="3" id="KW-1185">Reference proteome</keyword>
<evidence type="ECO:0000256" key="1">
    <source>
        <dbReference type="ARBA" id="ARBA00022801"/>
    </source>
</evidence>
<gene>
    <name evidence="2" type="ORF">WJX73_000071</name>
</gene>
<dbReference type="SUPFAM" id="SSF56784">
    <property type="entry name" value="HAD-like"/>
    <property type="match status" value="1"/>
</dbReference>
<protein>
    <submittedName>
        <fullName evidence="2">Uncharacterized protein</fullName>
    </submittedName>
</protein>
<dbReference type="Proteomes" id="UP001465755">
    <property type="component" value="Unassembled WGS sequence"/>
</dbReference>
<accession>A0AAW1P0Z9</accession>
<dbReference type="SFLD" id="SFLDG01129">
    <property type="entry name" value="C1.5:_HAD__Beta-PGM__Phosphata"/>
    <property type="match status" value="1"/>
</dbReference>